<dbReference type="InterPro" id="IPR001406">
    <property type="entry name" value="PsdUridine_synth_TruA"/>
</dbReference>
<dbReference type="CDD" id="cd02570">
    <property type="entry name" value="PseudoU_synth_EcTruA"/>
    <property type="match status" value="1"/>
</dbReference>
<feature type="binding site" evidence="4">
    <location>
        <position position="138"/>
    </location>
    <ligand>
        <name>substrate</name>
    </ligand>
</feature>
<dbReference type="GO" id="GO:0160147">
    <property type="term" value="F:tRNA pseudouridine(38-40) synthase activity"/>
    <property type="evidence" value="ECO:0007669"/>
    <property type="project" value="UniProtKB-EC"/>
</dbReference>
<keyword evidence="9" id="KW-1185">Reference proteome</keyword>
<dbReference type="InterPro" id="IPR020097">
    <property type="entry name" value="PsdUridine_synth_TruA_a/b_dom"/>
</dbReference>
<accession>A0A2A2WRW4</accession>
<reference evidence="9" key="1">
    <citation type="submission" date="2017-09" db="EMBL/GenBank/DDBJ databases">
        <authorList>
            <person name="Zhang Y."/>
            <person name="Huang X."/>
            <person name="Liu J."/>
            <person name="Lu L."/>
            <person name="Peng K."/>
        </authorList>
    </citation>
    <scope>NUCLEOTIDE SEQUENCE [LARGE SCALE GENOMIC DNA]</scope>
    <source>
        <strain evidence="9">S-XJ-1</strain>
    </source>
</reference>
<feature type="domain" description="Pseudouridine synthase I TruA alpha/beta" evidence="7">
    <location>
        <begin position="172"/>
        <end position="284"/>
    </location>
</feature>
<comment type="caution">
    <text evidence="4">Lacks conserved residue(s) required for the propagation of feature annotation.</text>
</comment>
<gene>
    <name evidence="4" type="primary">truA</name>
    <name evidence="8" type="ORF">CEY15_05135</name>
</gene>
<organism evidence="8 9">
    <name type="scientific">Dietzia natronolimnaea</name>
    <dbReference type="NCBI Taxonomy" id="161920"/>
    <lineage>
        <taxon>Bacteria</taxon>
        <taxon>Bacillati</taxon>
        <taxon>Actinomycetota</taxon>
        <taxon>Actinomycetes</taxon>
        <taxon>Mycobacteriales</taxon>
        <taxon>Dietziaceae</taxon>
        <taxon>Dietzia</taxon>
    </lineage>
</organism>
<dbReference type="InterPro" id="IPR020095">
    <property type="entry name" value="PsdUridine_synth_TruA_C"/>
</dbReference>
<evidence type="ECO:0000256" key="1">
    <source>
        <dbReference type="ARBA" id="ARBA00009375"/>
    </source>
</evidence>
<comment type="caution">
    <text evidence="8">The sequence shown here is derived from an EMBL/GenBank/DDBJ whole genome shotgun (WGS) entry which is preliminary data.</text>
</comment>
<proteinExistence type="inferred from homology"/>
<dbReference type="PANTHER" id="PTHR11142">
    <property type="entry name" value="PSEUDOURIDYLATE SYNTHASE"/>
    <property type="match status" value="1"/>
</dbReference>
<comment type="catalytic activity">
    <reaction evidence="4 5">
        <text>uridine(38/39/40) in tRNA = pseudouridine(38/39/40) in tRNA</text>
        <dbReference type="Rhea" id="RHEA:22376"/>
        <dbReference type="Rhea" id="RHEA-COMP:10085"/>
        <dbReference type="Rhea" id="RHEA-COMP:10087"/>
        <dbReference type="ChEBI" id="CHEBI:65314"/>
        <dbReference type="ChEBI" id="CHEBI:65315"/>
        <dbReference type="EC" id="5.4.99.12"/>
    </reaction>
</comment>
<feature type="active site" description="Nucleophile" evidence="4">
    <location>
        <position position="72"/>
    </location>
</feature>
<keyword evidence="2 4" id="KW-0819">tRNA processing</keyword>
<evidence type="ECO:0000256" key="2">
    <source>
        <dbReference type="ARBA" id="ARBA00022694"/>
    </source>
</evidence>
<dbReference type="FunFam" id="3.30.70.580:FF:000008">
    <property type="entry name" value="tRNA pseudouridine synthase A"/>
    <property type="match status" value="1"/>
</dbReference>
<feature type="domain" description="Pseudouridine synthase I TruA alpha/beta" evidence="7">
    <location>
        <begin position="29"/>
        <end position="131"/>
    </location>
</feature>
<keyword evidence="3 4" id="KW-0413">Isomerase</keyword>
<dbReference type="Proteomes" id="UP000218810">
    <property type="component" value="Unassembled WGS sequence"/>
</dbReference>
<dbReference type="Gene3D" id="3.30.70.660">
    <property type="entry name" value="Pseudouridine synthase I, catalytic domain, C-terminal subdomain"/>
    <property type="match status" value="1"/>
</dbReference>
<dbReference type="Gene3D" id="3.30.70.580">
    <property type="entry name" value="Pseudouridine synthase I, catalytic domain, N-terminal subdomain"/>
    <property type="match status" value="1"/>
</dbReference>
<feature type="compositionally biased region" description="Gly residues" evidence="6">
    <location>
        <begin position="313"/>
        <end position="324"/>
    </location>
</feature>
<feature type="region of interest" description="Disordered" evidence="6">
    <location>
        <begin position="298"/>
        <end position="324"/>
    </location>
</feature>
<evidence type="ECO:0000256" key="4">
    <source>
        <dbReference type="HAMAP-Rule" id="MF_00171"/>
    </source>
</evidence>
<comment type="function">
    <text evidence="4">Formation of pseudouridine at positions 38, 39 and 40 in the anticodon stem and loop of transfer RNAs.</text>
</comment>
<dbReference type="EMBL" id="NTGA01000011">
    <property type="protein sequence ID" value="PAY23940.1"/>
    <property type="molecule type" value="Genomic_DNA"/>
</dbReference>
<dbReference type="HAMAP" id="MF_00171">
    <property type="entry name" value="TruA"/>
    <property type="match status" value="1"/>
</dbReference>
<dbReference type="PANTHER" id="PTHR11142:SF0">
    <property type="entry name" value="TRNA PSEUDOURIDINE SYNTHASE-LIKE 1"/>
    <property type="match status" value="1"/>
</dbReference>
<sequence>MITPSEFAADTSTDTSTVTSTRRIRLDVAYDGTDFSGWARQPGLRTVCGVLEEQLGTVLRHPVTLTVAGRTDAGVHARAQVCHLDVDPEWLDQRSFDGRPEALVRRLARLLPADIAVMDARWAPGDFDARFSALRRHYEYRLTTAPWGPEPTRARDTAAWTRPADLDAVREASSRLLGLHDFAAFCRRREGATTIRELQRFDWRAEPDPRGPDAPGAAEVWTASVSADAFCWSMVRSLVGAVMAVGEGRRGQEWITGLLRETQRSSSVPVAPACGLSLVGVDYPAEADLAARNLTTREVRPGPERGSARGPYGSSGAGAGCCGG</sequence>
<dbReference type="OrthoDB" id="9811823at2"/>
<dbReference type="RefSeq" id="WP_095717581.1">
    <property type="nucleotide sequence ID" value="NZ_NTGA01000011.1"/>
</dbReference>
<comment type="subunit">
    <text evidence="4">Homodimer.</text>
</comment>
<dbReference type="Pfam" id="PF01416">
    <property type="entry name" value="PseudoU_synth_1"/>
    <property type="match status" value="2"/>
</dbReference>
<evidence type="ECO:0000313" key="9">
    <source>
        <dbReference type="Proteomes" id="UP000218810"/>
    </source>
</evidence>
<evidence type="ECO:0000256" key="6">
    <source>
        <dbReference type="SAM" id="MobiDB-lite"/>
    </source>
</evidence>
<comment type="similarity">
    <text evidence="1 4 5">Belongs to the tRNA pseudouridine synthase TruA family.</text>
</comment>
<dbReference type="AlphaFoldDB" id="A0A2A2WRW4"/>
<evidence type="ECO:0000256" key="3">
    <source>
        <dbReference type="ARBA" id="ARBA00023235"/>
    </source>
</evidence>
<dbReference type="InterPro" id="IPR020103">
    <property type="entry name" value="PsdUridine_synth_cat_dom_sf"/>
</dbReference>
<name>A0A2A2WRW4_9ACTN</name>
<dbReference type="SUPFAM" id="SSF55120">
    <property type="entry name" value="Pseudouridine synthase"/>
    <property type="match status" value="1"/>
</dbReference>
<dbReference type="NCBIfam" id="TIGR00071">
    <property type="entry name" value="hisT_truA"/>
    <property type="match status" value="1"/>
</dbReference>
<protein>
    <recommendedName>
        <fullName evidence="4">tRNA pseudouridine synthase A</fullName>
        <ecNumber evidence="4">5.4.99.12</ecNumber>
    </recommendedName>
    <alternativeName>
        <fullName evidence="4">tRNA pseudouridine(38-40) synthase</fullName>
    </alternativeName>
    <alternativeName>
        <fullName evidence="4">tRNA pseudouridylate synthase I</fullName>
    </alternativeName>
    <alternativeName>
        <fullName evidence="4">tRNA-uridine isomerase I</fullName>
    </alternativeName>
</protein>
<feature type="compositionally biased region" description="Basic and acidic residues" evidence="6">
    <location>
        <begin position="298"/>
        <end position="307"/>
    </location>
</feature>
<evidence type="ECO:0000313" key="8">
    <source>
        <dbReference type="EMBL" id="PAY23940.1"/>
    </source>
</evidence>
<dbReference type="InterPro" id="IPR020094">
    <property type="entry name" value="TruA/RsuA/RluB/E/F_N"/>
</dbReference>
<dbReference type="GO" id="GO:0031119">
    <property type="term" value="P:tRNA pseudouridine synthesis"/>
    <property type="evidence" value="ECO:0007669"/>
    <property type="project" value="UniProtKB-UniRule"/>
</dbReference>
<dbReference type="EC" id="5.4.99.12" evidence="4"/>
<evidence type="ECO:0000256" key="5">
    <source>
        <dbReference type="RuleBase" id="RU003792"/>
    </source>
</evidence>
<dbReference type="GO" id="GO:0003723">
    <property type="term" value="F:RNA binding"/>
    <property type="evidence" value="ECO:0007669"/>
    <property type="project" value="InterPro"/>
</dbReference>
<evidence type="ECO:0000259" key="7">
    <source>
        <dbReference type="Pfam" id="PF01416"/>
    </source>
</evidence>